<dbReference type="KEGG" id="cyp:PCC8801_0460"/>
<reference evidence="2" key="1">
    <citation type="journal article" date="2011" name="MBio">
        <title>Novel metabolic attributes of the genus Cyanothece, comprising a group of unicellular nitrogen-fixing Cyanobacteria.</title>
        <authorList>
            <person name="Bandyopadhyay A."/>
            <person name="Elvitigala T."/>
            <person name="Welsh E."/>
            <person name="Stockel J."/>
            <person name="Liberton M."/>
            <person name="Min H."/>
            <person name="Sherman L.A."/>
            <person name="Pakrasi H.B."/>
        </authorList>
    </citation>
    <scope>NUCLEOTIDE SEQUENCE [LARGE SCALE GENOMIC DNA]</scope>
    <source>
        <strain evidence="2">PCC 8801</strain>
    </source>
</reference>
<protein>
    <submittedName>
        <fullName evidence="1">Uncharacterized protein</fullName>
    </submittedName>
</protein>
<proteinExistence type="predicted"/>
<accession>B7JUH6</accession>
<organism evidence="1 2">
    <name type="scientific">Rippkaea orientalis (strain PCC 8801 / RF-1)</name>
    <name type="common">Cyanothece sp. (strain PCC 8801)</name>
    <dbReference type="NCBI Taxonomy" id="41431"/>
    <lineage>
        <taxon>Bacteria</taxon>
        <taxon>Bacillati</taxon>
        <taxon>Cyanobacteriota</taxon>
        <taxon>Cyanophyceae</taxon>
        <taxon>Oscillatoriophycideae</taxon>
        <taxon>Chroococcales</taxon>
        <taxon>Aphanothecaceae</taxon>
        <taxon>Rippkaea</taxon>
        <taxon>Rippkaea orientalis</taxon>
    </lineage>
</organism>
<evidence type="ECO:0000313" key="1">
    <source>
        <dbReference type="EMBL" id="ACK64556.1"/>
    </source>
</evidence>
<sequence length="35" mass="4182">MLIIMRSLLILLLGDNTIMPIIIMPQHNDLYYYFV</sequence>
<name>B7JUH6_RIPO1</name>
<dbReference type="HOGENOM" id="CLU_3364534_0_0_3"/>
<dbReference type="AlphaFoldDB" id="B7JUH6"/>
<gene>
    <name evidence="1" type="ordered locus">PCC8801_0460</name>
</gene>
<evidence type="ECO:0000313" key="2">
    <source>
        <dbReference type="Proteomes" id="UP000008204"/>
    </source>
</evidence>
<dbReference type="EMBL" id="CP001287">
    <property type="protein sequence ID" value="ACK64556.1"/>
    <property type="molecule type" value="Genomic_DNA"/>
</dbReference>
<dbReference type="Proteomes" id="UP000008204">
    <property type="component" value="Chromosome"/>
</dbReference>
<keyword evidence="2" id="KW-1185">Reference proteome</keyword>